<dbReference type="SUPFAM" id="SSF117916">
    <property type="entry name" value="Fe-S cluster assembly (FSCA) domain-like"/>
    <property type="match status" value="1"/>
</dbReference>
<dbReference type="InterPro" id="IPR056572">
    <property type="entry name" value="Zn_ribbon_PaaD"/>
</dbReference>
<evidence type="ECO:0000259" key="2">
    <source>
        <dbReference type="Pfam" id="PF01883"/>
    </source>
</evidence>
<dbReference type="InterPro" id="IPR002744">
    <property type="entry name" value="MIP18-like"/>
</dbReference>
<keyword evidence="5" id="KW-1185">Reference proteome</keyword>
<dbReference type="PANTHER" id="PTHR42831:SF3">
    <property type="entry name" value="1,2-PHENYLACETYL-COA EPOXIDASE, SUBUNIT D-RELATED"/>
    <property type="match status" value="1"/>
</dbReference>
<organism evidence="4 5">
    <name type="scientific">Streptomyces vastus</name>
    <dbReference type="NCBI Taxonomy" id="285451"/>
    <lineage>
        <taxon>Bacteria</taxon>
        <taxon>Bacillati</taxon>
        <taxon>Actinomycetota</taxon>
        <taxon>Actinomycetes</taxon>
        <taxon>Kitasatosporales</taxon>
        <taxon>Streptomycetaceae</taxon>
        <taxon>Streptomyces</taxon>
    </lineage>
</organism>
<dbReference type="NCBIfam" id="TIGR02159">
    <property type="entry name" value="PA_CoA_Oxy4"/>
    <property type="match status" value="1"/>
</dbReference>
<dbReference type="Proteomes" id="UP001500151">
    <property type="component" value="Unassembled WGS sequence"/>
</dbReference>
<reference evidence="4 5" key="1">
    <citation type="journal article" date="2019" name="Int. J. Syst. Evol. Microbiol.">
        <title>The Global Catalogue of Microorganisms (GCM) 10K type strain sequencing project: providing services to taxonomists for standard genome sequencing and annotation.</title>
        <authorList>
            <consortium name="The Broad Institute Genomics Platform"/>
            <consortium name="The Broad Institute Genome Sequencing Center for Infectious Disease"/>
            <person name="Wu L."/>
            <person name="Ma J."/>
        </authorList>
    </citation>
    <scope>NUCLEOTIDE SEQUENCE [LARGE SCALE GENOMIC DNA]</scope>
    <source>
        <strain evidence="4 5">JCM 4524</strain>
    </source>
</reference>
<gene>
    <name evidence="4" type="primary">paaJ</name>
    <name evidence="4" type="ORF">GCM10010307_63450</name>
</gene>
<evidence type="ECO:0000259" key="3">
    <source>
        <dbReference type="Pfam" id="PF23451"/>
    </source>
</evidence>
<proteinExistence type="predicted"/>
<dbReference type="Pfam" id="PF23451">
    <property type="entry name" value="Zn_ribbon_PaaD"/>
    <property type="match status" value="1"/>
</dbReference>
<evidence type="ECO:0000256" key="1">
    <source>
        <dbReference type="SAM" id="MobiDB-lite"/>
    </source>
</evidence>
<feature type="region of interest" description="Disordered" evidence="1">
    <location>
        <begin position="117"/>
        <end position="136"/>
    </location>
</feature>
<name>A0ABN3RHJ3_9ACTN</name>
<accession>A0ABN3RHJ3</accession>
<sequence length="197" mass="21453">MVIRTTPFEEDATLLEEELRRLAGSVPDPELPVLTLEELGVLRAVHVRGGGAVEVELTPTYTGCPAVEAMSEDIEKVLHEHGVPEVTVQTVLSPAWTTDDISDEGRRKLREFGIAPPRTQRAKGPVPISLGPTRTVAHAPGRMADARPDAGLEADPVRCPHCGSADTELLSRFSSTACKALRRCLSCREPFDHFKEL</sequence>
<evidence type="ECO:0000313" key="4">
    <source>
        <dbReference type="EMBL" id="GAA2652610.1"/>
    </source>
</evidence>
<evidence type="ECO:0000313" key="5">
    <source>
        <dbReference type="Proteomes" id="UP001500151"/>
    </source>
</evidence>
<dbReference type="RefSeq" id="WP_344394473.1">
    <property type="nucleotide sequence ID" value="NZ_BAAASJ010000099.1"/>
</dbReference>
<dbReference type="Pfam" id="PF01883">
    <property type="entry name" value="FeS_assembly_P"/>
    <property type="match status" value="1"/>
</dbReference>
<dbReference type="Gene3D" id="3.30.300.130">
    <property type="entry name" value="Fe-S cluster assembly (FSCA)"/>
    <property type="match status" value="1"/>
</dbReference>
<dbReference type="InterPro" id="IPR011883">
    <property type="entry name" value="PaaD-like"/>
</dbReference>
<comment type="caution">
    <text evidence="4">The sequence shown here is derived from an EMBL/GenBank/DDBJ whole genome shotgun (WGS) entry which is preliminary data.</text>
</comment>
<dbReference type="InterPro" id="IPR034904">
    <property type="entry name" value="FSCA_dom_sf"/>
</dbReference>
<protein>
    <submittedName>
        <fullName evidence="4">Phenylacetate-CoA oxygenase subunit PaaJ</fullName>
    </submittedName>
</protein>
<feature type="domain" description="PaaD zinc beta ribbon" evidence="3">
    <location>
        <begin position="150"/>
        <end position="195"/>
    </location>
</feature>
<dbReference type="InterPro" id="IPR052339">
    <property type="entry name" value="Fe-S_Maturation_MIP18"/>
</dbReference>
<dbReference type="PANTHER" id="PTHR42831">
    <property type="entry name" value="FE-S PROTEIN MATURATION AUXILIARY FACTOR YITW"/>
    <property type="match status" value="1"/>
</dbReference>
<feature type="domain" description="MIP18 family-like" evidence="2">
    <location>
        <begin position="24"/>
        <end position="91"/>
    </location>
</feature>
<dbReference type="EMBL" id="BAAASJ010000099">
    <property type="protein sequence ID" value="GAA2652610.1"/>
    <property type="molecule type" value="Genomic_DNA"/>
</dbReference>